<feature type="domain" description="AAA" evidence="1">
    <location>
        <begin position="18"/>
        <end position="134"/>
    </location>
</feature>
<protein>
    <recommendedName>
        <fullName evidence="4">AAA+ ATPase domain-containing protein</fullName>
    </recommendedName>
</protein>
<reference evidence="3" key="1">
    <citation type="submission" date="2019-02" db="EMBL/GenBank/DDBJ databases">
        <authorList>
            <person name="Gruber-Vodicka R. H."/>
            <person name="Seah K. B. B."/>
        </authorList>
    </citation>
    <scope>NUCLEOTIDE SEQUENCE</scope>
    <source>
        <strain evidence="3">BECK_M7</strain>
    </source>
</reference>
<sequence length="395" mass="44366">MWKRILAEKLTWLLDRFPCVCILGARQVGKTTLARMALPDAPHVDLESASVRDRAELSPESFLDRGRSPLVLDEIQLLPSLMQAIKVAIDKAPDGNGRFVILGSASPFLLRQAAETLAGRVGFLDLDGVVFRECKTADPGLDLEESWVRGGYPRAAKEADAEARLVWLDAYVRTFIERDLPRMGIGVRPSLMHRFMMMIAHGHGGVWNASRFAAAAGVSYHTMNRYLMALEAAFLVRILWPFHANVGKRFVKSPKVYLRDSGLYHYLMNLKSREEIESSPYCGQSWEGFCLEQIIRQGQAERLPPKYWFYRTQAGLEADLIVEGRAGRTAVEIKFGSRMEKRTIKNLHQVMVDTGCARGTVVYSGLDSYQVDDGVRVLSAMDRGFPEDVLAPWAK</sequence>
<dbReference type="InterPro" id="IPR025420">
    <property type="entry name" value="DUF4143"/>
</dbReference>
<organism evidence="3">
    <name type="scientific">Candidatus Kentrum sp. LFY</name>
    <dbReference type="NCBI Taxonomy" id="2126342"/>
    <lineage>
        <taxon>Bacteria</taxon>
        <taxon>Pseudomonadati</taxon>
        <taxon>Pseudomonadota</taxon>
        <taxon>Gammaproteobacteria</taxon>
        <taxon>Candidatus Kentrum</taxon>
    </lineage>
</organism>
<evidence type="ECO:0000259" key="1">
    <source>
        <dbReference type="Pfam" id="PF13173"/>
    </source>
</evidence>
<dbReference type="Pfam" id="PF13635">
    <property type="entry name" value="DUF4143"/>
    <property type="match status" value="1"/>
</dbReference>
<gene>
    <name evidence="3" type="ORF">BECKLFY1418B_GA0070995_11148</name>
</gene>
<dbReference type="Pfam" id="PF13173">
    <property type="entry name" value="AAA_14"/>
    <property type="match status" value="1"/>
</dbReference>
<dbReference type="SUPFAM" id="SSF52540">
    <property type="entry name" value="P-loop containing nucleoside triphosphate hydrolases"/>
    <property type="match status" value="1"/>
</dbReference>
<dbReference type="InterPro" id="IPR027417">
    <property type="entry name" value="P-loop_NTPase"/>
</dbReference>
<dbReference type="EMBL" id="CAADFF010000114">
    <property type="protein sequence ID" value="VFJ98159.1"/>
    <property type="molecule type" value="Genomic_DNA"/>
</dbReference>
<name>A0A450V070_9GAMM</name>
<dbReference type="PANTHER" id="PTHR43566:SF2">
    <property type="entry name" value="DUF4143 DOMAIN-CONTAINING PROTEIN"/>
    <property type="match status" value="1"/>
</dbReference>
<evidence type="ECO:0000313" key="3">
    <source>
        <dbReference type="EMBL" id="VFJ98159.1"/>
    </source>
</evidence>
<accession>A0A450V070</accession>
<evidence type="ECO:0000259" key="2">
    <source>
        <dbReference type="Pfam" id="PF13635"/>
    </source>
</evidence>
<dbReference type="AlphaFoldDB" id="A0A450V070"/>
<evidence type="ECO:0008006" key="4">
    <source>
        <dbReference type="Google" id="ProtNLM"/>
    </source>
</evidence>
<dbReference type="InterPro" id="IPR041682">
    <property type="entry name" value="AAA_14"/>
</dbReference>
<feature type="domain" description="DUF4143" evidence="2">
    <location>
        <begin position="177"/>
        <end position="335"/>
    </location>
</feature>
<dbReference type="PANTHER" id="PTHR43566">
    <property type="entry name" value="CONSERVED PROTEIN"/>
    <property type="match status" value="1"/>
</dbReference>
<proteinExistence type="predicted"/>